<keyword evidence="1" id="KW-1015">Disulfide bond</keyword>
<keyword evidence="1" id="KW-0134">Cell wall</keyword>
<evidence type="ECO:0000313" key="5">
    <source>
        <dbReference type="Proteomes" id="UP000274922"/>
    </source>
</evidence>
<evidence type="ECO:0000313" key="2">
    <source>
        <dbReference type="EMBL" id="RKO98004.1"/>
    </source>
</evidence>
<dbReference type="CDD" id="cd23507">
    <property type="entry name" value="hydrophobin_I"/>
    <property type="match status" value="1"/>
</dbReference>
<dbReference type="GO" id="GO:0009277">
    <property type="term" value="C:fungal-type cell wall"/>
    <property type="evidence" value="ECO:0007669"/>
    <property type="project" value="InterPro"/>
</dbReference>
<organism evidence="2 4">
    <name type="scientific">Caulochytrium protostelioides</name>
    <dbReference type="NCBI Taxonomy" id="1555241"/>
    <lineage>
        <taxon>Eukaryota</taxon>
        <taxon>Fungi</taxon>
        <taxon>Fungi incertae sedis</taxon>
        <taxon>Chytridiomycota</taxon>
        <taxon>Chytridiomycota incertae sedis</taxon>
        <taxon>Chytridiomycetes</taxon>
        <taxon>Caulochytriales</taxon>
        <taxon>Caulochytriaceae</taxon>
        <taxon>Caulochytrium</taxon>
    </lineage>
</organism>
<sequence length="135" mass="14191">MLFKTLFVLAAGAASVLAQEAQPAANQWKNNNHHDTTAVHAKESMECASHQKSYCCTQTVAPDAPGIGILGSILDNLFLGIECVPINLNVLAADSTSQCSANVMCCSGSEMDGGKMVLGCDAPTKKNQFTKKTSL</sequence>
<feature type="signal peptide" evidence="1">
    <location>
        <begin position="1"/>
        <end position="18"/>
    </location>
</feature>
<comment type="similarity">
    <text evidence="1">Belongs to the fungal hydrophobin family.</text>
</comment>
<evidence type="ECO:0000256" key="1">
    <source>
        <dbReference type="RuleBase" id="RU365009"/>
    </source>
</evidence>
<dbReference type="AlphaFoldDB" id="A0A4P9WX93"/>
<reference evidence="3" key="2">
    <citation type="submission" date="2018-04" db="EMBL/GenBank/DDBJ databases">
        <title>Leveraging single-cell genomics to expand the Fungal Tree of Life.</title>
        <authorList>
            <consortium name="DOE Joint Genome Institute"/>
            <person name="Ahrendt S.R."/>
            <person name="Quandt C.A."/>
            <person name="Ciobanu D."/>
            <person name="Clum A."/>
            <person name="Salamov A."/>
            <person name="Andreopoulos B."/>
            <person name="Cheng J.-F."/>
            <person name="Woyke T."/>
            <person name="Pelin A."/>
            <person name="Henrissat B."/>
            <person name="Benny G.L."/>
            <person name="Smith M.E."/>
            <person name="James T.Y."/>
            <person name="Grigoriev I.V."/>
        </authorList>
    </citation>
    <scope>NUCLEOTIDE SEQUENCE</scope>
    <source>
        <strain evidence="3">ATCC 52028</strain>
    </source>
</reference>
<dbReference type="Proteomes" id="UP000268535">
    <property type="component" value="Unassembled WGS sequence"/>
</dbReference>
<comment type="subcellular location">
    <subcellularLocation>
        <location evidence="1">Secreted</location>
        <location evidence="1">Cell wall</location>
    </subcellularLocation>
</comment>
<keyword evidence="5" id="KW-1185">Reference proteome</keyword>
<dbReference type="EMBL" id="ML009129">
    <property type="protein sequence ID" value="RKO98004.1"/>
    <property type="molecule type" value="Genomic_DNA"/>
</dbReference>
<dbReference type="InterPro" id="IPR001338">
    <property type="entry name" value="Class_I_Hydrophobin"/>
</dbReference>
<evidence type="ECO:0000313" key="4">
    <source>
        <dbReference type="Proteomes" id="UP000268535"/>
    </source>
</evidence>
<evidence type="ECO:0000313" key="3">
    <source>
        <dbReference type="EMBL" id="RKP02823.1"/>
    </source>
</evidence>
<dbReference type="Pfam" id="PF01185">
    <property type="entry name" value="Hydrophobin"/>
    <property type="match status" value="1"/>
</dbReference>
<dbReference type="OrthoDB" id="4225815at2759"/>
<keyword evidence="1" id="KW-0964">Secreted</keyword>
<reference evidence="4 5" key="1">
    <citation type="journal article" date="2018" name="Nat. Microbiol.">
        <title>Leveraging single-cell genomics to expand the fungal tree of life.</title>
        <authorList>
            <person name="Ahrendt S.R."/>
            <person name="Quandt C.A."/>
            <person name="Ciobanu D."/>
            <person name="Clum A."/>
            <person name="Salamov A."/>
            <person name="Andreopoulos B."/>
            <person name="Cheng J.F."/>
            <person name="Woyke T."/>
            <person name="Pelin A."/>
            <person name="Henrissat B."/>
            <person name="Reynolds N.K."/>
            <person name="Benny G.L."/>
            <person name="Smith M.E."/>
            <person name="James T.Y."/>
            <person name="Grigoriev I.V."/>
        </authorList>
    </citation>
    <scope>NUCLEOTIDE SEQUENCE [LARGE SCALE GENOMIC DNA]</scope>
    <source>
        <strain evidence="4 5">ATCC 52028</strain>
    </source>
</reference>
<feature type="chain" id="PRO_5033895624" description="Hydrophobin" evidence="1">
    <location>
        <begin position="19"/>
        <end position="135"/>
    </location>
</feature>
<dbReference type="EMBL" id="ML014134">
    <property type="protein sequence ID" value="RKP02823.1"/>
    <property type="molecule type" value="Genomic_DNA"/>
</dbReference>
<name>A0A4P9WX93_9FUNG</name>
<dbReference type="Proteomes" id="UP000274922">
    <property type="component" value="Unassembled WGS sequence"/>
</dbReference>
<protein>
    <recommendedName>
        <fullName evidence="1">Hydrophobin</fullName>
    </recommendedName>
</protein>
<accession>A0A4P9WX93</accession>
<keyword evidence="1" id="KW-0732">Signal</keyword>
<gene>
    <name evidence="2" type="ORF">CAUPRSCDRAFT_10369</name>
    <name evidence="3" type="ORF">CXG81DRAFT_24522</name>
</gene>
<dbReference type="GO" id="GO:0005199">
    <property type="term" value="F:structural constituent of cell wall"/>
    <property type="evidence" value="ECO:0007669"/>
    <property type="project" value="InterPro"/>
</dbReference>
<proteinExistence type="inferred from homology"/>
<reference evidence="2" key="3">
    <citation type="submission" date="2018-08" db="EMBL/GenBank/DDBJ databases">
        <title>Leveraging single-cell genomics to expand the Fungal Tree of Life.</title>
        <authorList>
            <consortium name="DOE Joint Genome Institute"/>
            <person name="Ahrendt S.R."/>
            <person name="Quandt C.A."/>
            <person name="Ciobanu D."/>
            <person name="Clum A."/>
            <person name="Salamov A."/>
            <person name="Andreopoulos B."/>
            <person name="Cheng J.-F."/>
            <person name="Woyke T."/>
            <person name="Pelin A."/>
            <person name="Henrissat B."/>
            <person name="Reynolds N."/>
            <person name="Benny G.L."/>
            <person name="Smith M.E."/>
            <person name="James T.Y."/>
            <person name="Grigoriev I.V."/>
        </authorList>
    </citation>
    <scope>NUCLEOTIDE SEQUENCE</scope>
    <source>
        <strain evidence="2">ATCC 52028</strain>
    </source>
</reference>